<comment type="caution">
    <text evidence="1">The sequence shown here is derived from an EMBL/GenBank/DDBJ whole genome shotgun (WGS) entry which is preliminary data.</text>
</comment>
<name>A0ABR2RYB2_9ROSI</name>
<dbReference type="Proteomes" id="UP001396334">
    <property type="component" value="Unassembled WGS sequence"/>
</dbReference>
<reference evidence="1 2" key="1">
    <citation type="journal article" date="2024" name="G3 (Bethesda)">
        <title>Genome assembly of Hibiscus sabdariffa L. provides insights into metabolisms of medicinal natural products.</title>
        <authorList>
            <person name="Kim T."/>
        </authorList>
    </citation>
    <scope>NUCLEOTIDE SEQUENCE [LARGE SCALE GENOMIC DNA]</scope>
    <source>
        <strain evidence="1">TK-2024</strain>
        <tissue evidence="1">Old leaves</tissue>
    </source>
</reference>
<dbReference type="EMBL" id="JBBPBN010000019">
    <property type="protein sequence ID" value="KAK9017953.1"/>
    <property type="molecule type" value="Genomic_DNA"/>
</dbReference>
<accession>A0ABR2RYB2</accession>
<sequence>MEWIAGSIYSSNQFNWQARLLDQVNTREGGIGDLPVTAMRGSLFLEHERQFESRIPSSGISFYGQDPALPTVHSSSGLCRSAVPIAQTMQIPFSYAAAIVGIGGAHTFVGLVEPP</sequence>
<gene>
    <name evidence="1" type="ORF">V6N11_000947</name>
</gene>
<organism evidence="1 2">
    <name type="scientific">Hibiscus sabdariffa</name>
    <name type="common">roselle</name>
    <dbReference type="NCBI Taxonomy" id="183260"/>
    <lineage>
        <taxon>Eukaryota</taxon>
        <taxon>Viridiplantae</taxon>
        <taxon>Streptophyta</taxon>
        <taxon>Embryophyta</taxon>
        <taxon>Tracheophyta</taxon>
        <taxon>Spermatophyta</taxon>
        <taxon>Magnoliopsida</taxon>
        <taxon>eudicotyledons</taxon>
        <taxon>Gunneridae</taxon>
        <taxon>Pentapetalae</taxon>
        <taxon>rosids</taxon>
        <taxon>malvids</taxon>
        <taxon>Malvales</taxon>
        <taxon>Malvaceae</taxon>
        <taxon>Malvoideae</taxon>
        <taxon>Hibiscus</taxon>
    </lineage>
</organism>
<evidence type="ECO:0000313" key="1">
    <source>
        <dbReference type="EMBL" id="KAK9017953.1"/>
    </source>
</evidence>
<keyword evidence="2" id="KW-1185">Reference proteome</keyword>
<proteinExistence type="predicted"/>
<evidence type="ECO:0000313" key="2">
    <source>
        <dbReference type="Proteomes" id="UP001396334"/>
    </source>
</evidence>
<protein>
    <submittedName>
        <fullName evidence="1">Uncharacterized protein</fullName>
    </submittedName>
</protein>